<evidence type="ECO:0000313" key="1">
    <source>
        <dbReference type="EMBL" id="URI09366.1"/>
    </source>
</evidence>
<evidence type="ECO:0008006" key="3">
    <source>
        <dbReference type="Google" id="ProtNLM"/>
    </source>
</evidence>
<sequence length="208" mass="22547">MSESMSADIAATAARLVVEEGMEYGPAKRKAARSLGRSRPADLPSNEAVEDAVREYIAVFCADTQPAELAALRSLAMRWLERLAEFRPHLSGAAWRGTATRLSALHIDLYCDDTKSAEIALINQGVDYDVGSLPSPRGEPIDLLSLASWSPELQEQVTLFLAVRDLDDLRGALKPDATGRTLRGDLGALRRLMAQAGEDKGPAETITR</sequence>
<keyword evidence="2" id="KW-1185">Reference proteome</keyword>
<proteinExistence type="predicted"/>
<protein>
    <recommendedName>
        <fullName evidence="3">Nucleotidyltransferase</fullName>
    </recommendedName>
</protein>
<reference evidence="1" key="1">
    <citation type="submission" date="2022-05" db="EMBL/GenBank/DDBJ databases">
        <title>An RpoN-dependent PEP-CTERM gene is involved in floc formation of an Aquincola tertiaricarbonis strain.</title>
        <authorList>
            <person name="Qiu D."/>
            <person name="Xia M."/>
        </authorList>
    </citation>
    <scope>NUCLEOTIDE SEQUENCE</scope>
    <source>
        <strain evidence="1">RN12</strain>
    </source>
</reference>
<evidence type="ECO:0000313" key="2">
    <source>
        <dbReference type="Proteomes" id="UP001056201"/>
    </source>
</evidence>
<gene>
    <name evidence="1" type="ORF">MW290_27765</name>
</gene>
<dbReference type="RefSeq" id="WP_250197595.1">
    <property type="nucleotide sequence ID" value="NZ_CP097636.1"/>
</dbReference>
<accession>A0ABY4SEA6</accession>
<dbReference type="Proteomes" id="UP001056201">
    <property type="component" value="Chromosome 2"/>
</dbReference>
<name>A0ABY4SEA6_AQUTE</name>
<organism evidence="1 2">
    <name type="scientific">Aquincola tertiaricarbonis</name>
    <dbReference type="NCBI Taxonomy" id="391953"/>
    <lineage>
        <taxon>Bacteria</taxon>
        <taxon>Pseudomonadati</taxon>
        <taxon>Pseudomonadota</taxon>
        <taxon>Betaproteobacteria</taxon>
        <taxon>Burkholderiales</taxon>
        <taxon>Sphaerotilaceae</taxon>
        <taxon>Aquincola</taxon>
    </lineage>
</organism>
<dbReference type="EMBL" id="CP097636">
    <property type="protein sequence ID" value="URI09366.1"/>
    <property type="molecule type" value="Genomic_DNA"/>
</dbReference>